<comment type="similarity">
    <text evidence="1">Belongs to the short-chain dehydrogenases/reductases (SDR) family.</text>
</comment>
<protein>
    <submittedName>
        <fullName evidence="4">3-oxoacyl-[acyl-carrier protein] reductase</fullName>
    </submittedName>
</protein>
<comment type="caution">
    <text evidence="4">The sequence shown here is derived from an EMBL/GenBank/DDBJ whole genome shotgun (WGS) entry which is preliminary data.</text>
</comment>
<evidence type="ECO:0000259" key="3">
    <source>
        <dbReference type="SMART" id="SM00822"/>
    </source>
</evidence>
<reference evidence="4 5" key="1">
    <citation type="submission" date="2014-04" db="EMBL/GenBank/DDBJ databases">
        <title>Genome assembly of Hyalangium minutum DSM 14724.</title>
        <authorList>
            <person name="Sharma G."/>
            <person name="Subramanian S."/>
        </authorList>
    </citation>
    <scope>NUCLEOTIDE SEQUENCE [LARGE SCALE GENOMIC DNA]</scope>
    <source>
        <strain evidence="4 5">DSM 14724</strain>
    </source>
</reference>
<dbReference type="Proteomes" id="UP000028725">
    <property type="component" value="Unassembled WGS sequence"/>
</dbReference>
<dbReference type="InterPro" id="IPR036291">
    <property type="entry name" value="NAD(P)-bd_dom_sf"/>
</dbReference>
<dbReference type="PRINTS" id="PR00081">
    <property type="entry name" value="GDHRDH"/>
</dbReference>
<dbReference type="OrthoDB" id="9804774at2"/>
<dbReference type="EMBL" id="JMCB01000007">
    <property type="protein sequence ID" value="KFE67750.1"/>
    <property type="molecule type" value="Genomic_DNA"/>
</dbReference>
<dbReference type="PATRIC" id="fig|394096.3.peg.4274"/>
<accession>A0A085WJ87</accession>
<evidence type="ECO:0000313" key="5">
    <source>
        <dbReference type="Proteomes" id="UP000028725"/>
    </source>
</evidence>
<evidence type="ECO:0000256" key="1">
    <source>
        <dbReference type="ARBA" id="ARBA00006484"/>
    </source>
</evidence>
<dbReference type="PANTHER" id="PTHR43669:SF3">
    <property type="entry name" value="ALCOHOL DEHYDROGENASE, PUTATIVE (AFU_ORTHOLOGUE AFUA_3G03445)-RELATED"/>
    <property type="match status" value="1"/>
</dbReference>
<dbReference type="AlphaFoldDB" id="A0A085WJ87"/>
<dbReference type="PRINTS" id="PR00080">
    <property type="entry name" value="SDRFAMILY"/>
</dbReference>
<proteinExistence type="inferred from homology"/>
<evidence type="ECO:0000256" key="2">
    <source>
        <dbReference type="ARBA" id="ARBA00023002"/>
    </source>
</evidence>
<sequence>MDLELAGKVVLVTGGSEGLGAAVCNRLVWEGARVALCARNSRKLEAFAATLRAQGGEVLAIPADVSRAQEVERFVQAAHERWGRIDALVNNAGSASAKAFLSVTDQEWEEDFQLKVFAAIRAVRLAVPHLRSAGGGAIVNVLSIKAKEPGKNTLPSSVSRAAGMSMMKVLSKELGPDNIRVNAVLVGMIESAQWTKRAETSGKPPEVLYAERSKEAGVPLGRIGRAEEFADVVAFLVSPRASYVTGSAINVDGGLCAAV</sequence>
<dbReference type="InterPro" id="IPR002347">
    <property type="entry name" value="SDR_fam"/>
</dbReference>
<name>A0A085WJ87_9BACT</name>
<keyword evidence="2" id="KW-0560">Oxidoreductase</keyword>
<dbReference type="InterPro" id="IPR057326">
    <property type="entry name" value="KR_dom"/>
</dbReference>
<dbReference type="PANTHER" id="PTHR43669">
    <property type="entry name" value="5-KETO-D-GLUCONATE 5-REDUCTASE"/>
    <property type="match status" value="1"/>
</dbReference>
<dbReference type="Pfam" id="PF13561">
    <property type="entry name" value="adh_short_C2"/>
    <property type="match status" value="1"/>
</dbReference>
<dbReference type="SMART" id="SM00822">
    <property type="entry name" value="PKS_KR"/>
    <property type="match status" value="1"/>
</dbReference>
<dbReference type="RefSeq" id="WP_044190645.1">
    <property type="nucleotide sequence ID" value="NZ_JMCB01000007.1"/>
</dbReference>
<organism evidence="4 5">
    <name type="scientific">Hyalangium minutum</name>
    <dbReference type="NCBI Taxonomy" id="394096"/>
    <lineage>
        <taxon>Bacteria</taxon>
        <taxon>Pseudomonadati</taxon>
        <taxon>Myxococcota</taxon>
        <taxon>Myxococcia</taxon>
        <taxon>Myxococcales</taxon>
        <taxon>Cystobacterineae</taxon>
        <taxon>Archangiaceae</taxon>
        <taxon>Hyalangium</taxon>
    </lineage>
</organism>
<feature type="domain" description="Ketoreductase" evidence="3">
    <location>
        <begin position="8"/>
        <end position="150"/>
    </location>
</feature>
<gene>
    <name evidence="4" type="ORF">DB31_8233</name>
</gene>
<keyword evidence="5" id="KW-1185">Reference proteome</keyword>
<dbReference type="GO" id="GO:0016491">
    <property type="term" value="F:oxidoreductase activity"/>
    <property type="evidence" value="ECO:0007669"/>
    <property type="project" value="UniProtKB-KW"/>
</dbReference>
<dbReference type="Gene3D" id="3.40.50.720">
    <property type="entry name" value="NAD(P)-binding Rossmann-like Domain"/>
    <property type="match status" value="1"/>
</dbReference>
<evidence type="ECO:0000313" key="4">
    <source>
        <dbReference type="EMBL" id="KFE67750.1"/>
    </source>
</evidence>
<dbReference type="SUPFAM" id="SSF51735">
    <property type="entry name" value="NAD(P)-binding Rossmann-fold domains"/>
    <property type="match status" value="1"/>
</dbReference>
<dbReference type="FunFam" id="3.40.50.720:FF:000084">
    <property type="entry name" value="Short-chain dehydrogenase reductase"/>
    <property type="match status" value="1"/>
</dbReference>
<dbReference type="STRING" id="394096.DB31_8233"/>